<dbReference type="AlphaFoldDB" id="G7VEL3"/>
<dbReference type="PIRSF" id="PIRSF001456">
    <property type="entry name" value="Chorismate_synth"/>
    <property type="match status" value="1"/>
</dbReference>
<dbReference type="eggNOG" id="arCOG04133">
    <property type="taxonomic scope" value="Archaea"/>
</dbReference>
<keyword evidence="7" id="KW-0288">FMN</keyword>
<dbReference type="PANTHER" id="PTHR21085">
    <property type="entry name" value="CHORISMATE SYNTHASE"/>
    <property type="match status" value="1"/>
</dbReference>
<keyword evidence="6 7" id="KW-0456">Lyase</keyword>
<evidence type="ECO:0000313" key="10">
    <source>
        <dbReference type="Proteomes" id="UP000005867"/>
    </source>
</evidence>
<dbReference type="InterPro" id="IPR020541">
    <property type="entry name" value="Chorismate_synthase_CS"/>
</dbReference>
<dbReference type="STRING" id="1104324.P186_0176"/>
<dbReference type="GO" id="GO:0009073">
    <property type="term" value="P:aromatic amino acid family biosynthetic process"/>
    <property type="evidence" value="ECO:0007669"/>
    <property type="project" value="UniProtKB-KW"/>
</dbReference>
<dbReference type="InterPro" id="IPR035904">
    <property type="entry name" value="Chorismate_synth_AroC_sf"/>
</dbReference>
<dbReference type="RefSeq" id="WP_014287465.1">
    <property type="nucleotide sequence ID" value="NC_016645.1"/>
</dbReference>
<organism evidence="9 10">
    <name type="scientific">Pyrobaculum ferrireducens</name>
    <dbReference type="NCBI Taxonomy" id="1104324"/>
    <lineage>
        <taxon>Archaea</taxon>
        <taxon>Thermoproteota</taxon>
        <taxon>Thermoprotei</taxon>
        <taxon>Thermoproteales</taxon>
        <taxon>Thermoproteaceae</taxon>
        <taxon>Pyrobaculum</taxon>
    </lineage>
</organism>
<comment type="caution">
    <text evidence="7">Lacks conserved residue(s) required for the propagation of feature annotation.</text>
</comment>
<dbReference type="GO" id="GO:0004107">
    <property type="term" value="F:chorismate synthase activity"/>
    <property type="evidence" value="ECO:0007669"/>
    <property type="project" value="UniProtKB-UniRule"/>
</dbReference>
<evidence type="ECO:0000256" key="1">
    <source>
        <dbReference type="ARBA" id="ARBA00005044"/>
    </source>
</evidence>
<feature type="binding site" evidence="7">
    <location>
        <position position="326"/>
    </location>
    <ligand>
        <name>FMN</name>
        <dbReference type="ChEBI" id="CHEBI:58210"/>
    </ligand>
</feature>
<feature type="binding site" evidence="7">
    <location>
        <position position="46"/>
    </location>
    <ligand>
        <name>NADP(+)</name>
        <dbReference type="ChEBI" id="CHEBI:58349"/>
    </ligand>
</feature>
<dbReference type="CDD" id="cd07304">
    <property type="entry name" value="Chorismate_synthase"/>
    <property type="match status" value="1"/>
</dbReference>
<evidence type="ECO:0000256" key="3">
    <source>
        <dbReference type="ARBA" id="ARBA00013036"/>
    </source>
</evidence>
<dbReference type="NCBIfam" id="NF003793">
    <property type="entry name" value="PRK05382.1"/>
    <property type="match status" value="1"/>
</dbReference>
<dbReference type="PANTHER" id="PTHR21085:SF0">
    <property type="entry name" value="CHORISMATE SYNTHASE"/>
    <property type="match status" value="1"/>
</dbReference>
<comment type="function">
    <text evidence="7">Catalyzes the anti-1,4-elimination of the C-3 phosphate and the C-6 proR hydrogen from 5-enolpyruvylshikimate-3-phosphate (EPSP) to yield chorismate, which is the branch point compound that serves as the starting substrate for the three terminal pathways of aromatic amino acid biosynthesis. This reaction introduces a second double bond into the aromatic ring system.</text>
</comment>
<dbReference type="GO" id="GO:0009423">
    <property type="term" value="P:chorismate biosynthetic process"/>
    <property type="evidence" value="ECO:0007669"/>
    <property type="project" value="UniProtKB-UniRule"/>
</dbReference>
<keyword evidence="7" id="KW-0274">FAD</keyword>
<dbReference type="UniPathway" id="UPA00053">
    <property type="reaction ID" value="UER00090"/>
</dbReference>
<protein>
    <recommendedName>
        <fullName evidence="3 7">Chorismate synthase</fullName>
        <shortName evidence="7">CS</shortName>
        <ecNumber evidence="3 7">4.2.3.5</ecNumber>
    </recommendedName>
    <alternativeName>
        <fullName evidence="7">5-enolpyruvylshikimate-3-phosphate phospholyase</fullName>
    </alternativeName>
</protein>
<dbReference type="HAMAP" id="MF_00300">
    <property type="entry name" value="Chorismate_synth"/>
    <property type="match status" value="1"/>
</dbReference>
<dbReference type="GeneID" id="11595976"/>
<gene>
    <name evidence="7" type="primary">aroC</name>
    <name evidence="9" type="ORF">P186_0176</name>
</gene>
<dbReference type="Gene3D" id="3.60.150.10">
    <property type="entry name" value="Chorismate synthase AroC"/>
    <property type="match status" value="1"/>
</dbReference>
<sequence>MNTFGREFRITTFGESHGRALGVVIDGVPAGLPISEEDIRRELDRRMFCHIHWLNPRCEPEEFEILSGVKDGHTQGTPIAIVIWNKKAISSYYDELWLKPRPGHADLAYYLKYGKFYDHRGGGRASGRTTAAVVAAGAVAKKLLAQLGVEVAGHIIELGGVEVKGSYTFDDVKKSWEKPLPVVDGEALAAMLELLRRAAAEGDSVGGGVEVWAVGVPPGLGEPHFGKIKAELAMAAFSIPAVVALDWGAGRALAKMKGSEANDPIIVKEGRLALESNKAGGVLGGVTVGEPVYFRVWFKPTPSVRKPQKTVDLAKMEPTILEFKGRYDVSVVPKALVALEAMAAITLADHALRAGLVRRDKPLRDPIAR</sequence>
<keyword evidence="4 7" id="KW-0028">Amino-acid biosynthesis</keyword>
<dbReference type="HOGENOM" id="CLU_034547_0_2_2"/>
<evidence type="ECO:0000256" key="5">
    <source>
        <dbReference type="ARBA" id="ARBA00023141"/>
    </source>
</evidence>
<dbReference type="GO" id="GO:0005829">
    <property type="term" value="C:cytosol"/>
    <property type="evidence" value="ECO:0007669"/>
    <property type="project" value="TreeGrafter"/>
</dbReference>
<accession>G7VEL3</accession>
<keyword evidence="7" id="KW-0285">Flavoprotein</keyword>
<comment type="catalytic activity">
    <reaction evidence="7 8">
        <text>5-O-(1-carboxyvinyl)-3-phosphoshikimate = chorismate + phosphate</text>
        <dbReference type="Rhea" id="RHEA:21020"/>
        <dbReference type="ChEBI" id="CHEBI:29748"/>
        <dbReference type="ChEBI" id="CHEBI:43474"/>
        <dbReference type="ChEBI" id="CHEBI:57701"/>
        <dbReference type="EC" id="4.2.3.5"/>
    </reaction>
</comment>
<comment type="pathway">
    <text evidence="1 7 8">Metabolic intermediate biosynthesis; chorismate biosynthesis; chorismate from D-erythrose 4-phosphate and phosphoenolpyruvate: step 7/7.</text>
</comment>
<dbReference type="KEGG" id="pyr:P186_0176"/>
<dbReference type="GO" id="GO:0010181">
    <property type="term" value="F:FMN binding"/>
    <property type="evidence" value="ECO:0007669"/>
    <property type="project" value="TreeGrafter"/>
</dbReference>
<dbReference type="PROSITE" id="PS00788">
    <property type="entry name" value="CHORISMATE_SYNTHASE_2"/>
    <property type="match status" value="1"/>
</dbReference>
<dbReference type="Proteomes" id="UP000005867">
    <property type="component" value="Chromosome"/>
</dbReference>
<comment type="similarity">
    <text evidence="2 7 8">Belongs to the chorismate synthase family.</text>
</comment>
<dbReference type="GO" id="GO:0008652">
    <property type="term" value="P:amino acid biosynthetic process"/>
    <property type="evidence" value="ECO:0007669"/>
    <property type="project" value="UniProtKB-KW"/>
</dbReference>
<feature type="binding site" evidence="7">
    <location>
        <begin position="124"/>
        <end position="126"/>
    </location>
    <ligand>
        <name>FMN</name>
        <dbReference type="ChEBI" id="CHEBI:58210"/>
    </ligand>
</feature>
<evidence type="ECO:0000313" key="9">
    <source>
        <dbReference type="EMBL" id="AET31637.1"/>
    </source>
</evidence>
<evidence type="ECO:0000256" key="2">
    <source>
        <dbReference type="ARBA" id="ARBA00008014"/>
    </source>
</evidence>
<evidence type="ECO:0000256" key="7">
    <source>
        <dbReference type="HAMAP-Rule" id="MF_00300"/>
    </source>
</evidence>
<dbReference type="SUPFAM" id="SSF103263">
    <property type="entry name" value="Chorismate synthase, AroC"/>
    <property type="match status" value="1"/>
</dbReference>
<feature type="binding site" evidence="7">
    <location>
        <begin position="299"/>
        <end position="303"/>
    </location>
    <ligand>
        <name>FMN</name>
        <dbReference type="ChEBI" id="CHEBI:58210"/>
    </ligand>
</feature>
<comment type="cofactor">
    <cofactor evidence="7 8">
        <name>FMNH2</name>
        <dbReference type="ChEBI" id="CHEBI:57618"/>
    </cofactor>
    <text evidence="7 8">Reduced FMN (FMNH(2)).</text>
</comment>
<keyword evidence="7" id="KW-0521">NADP</keyword>
<dbReference type="OrthoDB" id="33049at2157"/>
<keyword evidence="5 7" id="KW-0057">Aromatic amino acid biosynthesis</keyword>
<dbReference type="EC" id="4.2.3.5" evidence="3 7"/>
<keyword evidence="10" id="KW-1185">Reference proteome</keyword>
<dbReference type="EMBL" id="CP003098">
    <property type="protein sequence ID" value="AET31637.1"/>
    <property type="molecule type" value="Genomic_DNA"/>
</dbReference>
<dbReference type="PROSITE" id="PS00787">
    <property type="entry name" value="CHORISMATE_SYNTHASE_1"/>
    <property type="match status" value="1"/>
</dbReference>
<dbReference type="Pfam" id="PF01264">
    <property type="entry name" value="Chorismate_synt"/>
    <property type="match status" value="1"/>
</dbReference>
<dbReference type="NCBIfam" id="TIGR00033">
    <property type="entry name" value="aroC"/>
    <property type="match status" value="1"/>
</dbReference>
<evidence type="ECO:0000256" key="4">
    <source>
        <dbReference type="ARBA" id="ARBA00022605"/>
    </source>
</evidence>
<name>G7VEL3_9CREN</name>
<reference evidence="9 10" key="1">
    <citation type="journal article" date="2012" name="J. Bacteriol.">
        <title>Complete genome sequence of strain 1860, a crenarchaeon of the genus pyrobaculum able to grow with various electron acceptors.</title>
        <authorList>
            <person name="Mardanov A.V."/>
            <person name="Gumerov V.M."/>
            <person name="Slobodkina G.B."/>
            <person name="Beletsky A.V."/>
            <person name="Bonch-Osmolovskaya E.A."/>
            <person name="Ravin N.V."/>
            <person name="Skryabin K.G."/>
        </authorList>
    </citation>
    <scope>NUCLEOTIDE SEQUENCE [LARGE SCALE GENOMIC DNA]</scope>
    <source>
        <strain evidence="9 10">1860</strain>
    </source>
</reference>
<dbReference type="InterPro" id="IPR000453">
    <property type="entry name" value="Chorismate_synth"/>
</dbReference>
<proteinExistence type="inferred from homology"/>
<feature type="binding site" evidence="7">
    <location>
        <position position="284"/>
    </location>
    <ligand>
        <name>FMN</name>
        <dbReference type="ChEBI" id="CHEBI:58210"/>
    </ligand>
</feature>
<evidence type="ECO:0000256" key="8">
    <source>
        <dbReference type="RuleBase" id="RU000605"/>
    </source>
</evidence>
<evidence type="ECO:0000256" key="6">
    <source>
        <dbReference type="ARBA" id="ARBA00023239"/>
    </source>
</evidence>